<dbReference type="EMBL" id="CADCTS010000098">
    <property type="protein sequence ID" value="CAA9292548.1"/>
    <property type="molecule type" value="Genomic_DNA"/>
</dbReference>
<gene>
    <name evidence="2" type="ORF">AVDCRST_MAG48-648</name>
</gene>
<dbReference type="AlphaFoldDB" id="A0A6J4K141"/>
<reference evidence="2" key="1">
    <citation type="submission" date="2020-02" db="EMBL/GenBank/DDBJ databases">
        <authorList>
            <person name="Meier V. D."/>
        </authorList>
    </citation>
    <scope>NUCLEOTIDE SEQUENCE</scope>
    <source>
        <strain evidence="2">AVDCRST_MAG48</strain>
    </source>
</reference>
<accession>A0A6J4K141</accession>
<sequence length="38" mass="4058">ETHPRRRDGAAAGPGRGRRRRRAAQRPGAAGPGQRVVV</sequence>
<feature type="region of interest" description="Disordered" evidence="1">
    <location>
        <begin position="1"/>
        <end position="38"/>
    </location>
</feature>
<feature type="compositionally biased region" description="Low complexity" evidence="1">
    <location>
        <begin position="25"/>
        <end position="38"/>
    </location>
</feature>
<proteinExistence type="predicted"/>
<feature type="non-terminal residue" evidence="2">
    <location>
        <position position="38"/>
    </location>
</feature>
<feature type="non-terminal residue" evidence="2">
    <location>
        <position position="1"/>
    </location>
</feature>
<name>A0A6J4K141_9ACTN</name>
<evidence type="ECO:0000313" key="2">
    <source>
        <dbReference type="EMBL" id="CAA9292548.1"/>
    </source>
</evidence>
<protein>
    <submittedName>
        <fullName evidence="2">Uncharacterized protein</fullName>
    </submittedName>
</protein>
<evidence type="ECO:0000256" key="1">
    <source>
        <dbReference type="SAM" id="MobiDB-lite"/>
    </source>
</evidence>
<organism evidence="2">
    <name type="scientific">uncultured Friedmanniella sp</name>
    <dbReference type="NCBI Taxonomy" id="335381"/>
    <lineage>
        <taxon>Bacteria</taxon>
        <taxon>Bacillati</taxon>
        <taxon>Actinomycetota</taxon>
        <taxon>Actinomycetes</taxon>
        <taxon>Propionibacteriales</taxon>
        <taxon>Nocardioidaceae</taxon>
        <taxon>Friedmanniella</taxon>
        <taxon>environmental samples</taxon>
    </lineage>
</organism>